<accession>A0A250XGE6</accession>
<dbReference type="Pfam" id="PF12745">
    <property type="entry name" value="HGTP_anticodon2"/>
    <property type="match status" value="1"/>
</dbReference>
<dbReference type="SUPFAM" id="SSF52954">
    <property type="entry name" value="Class II aaRS ABD-related"/>
    <property type="match status" value="1"/>
</dbReference>
<dbReference type="GO" id="GO:0005829">
    <property type="term" value="C:cytosol"/>
    <property type="evidence" value="ECO:0007669"/>
    <property type="project" value="TreeGrafter"/>
</dbReference>
<evidence type="ECO:0000313" key="11">
    <source>
        <dbReference type="EMBL" id="GAX82154.1"/>
    </source>
</evidence>
<gene>
    <name evidence="11" type="ORF">CEUSTIGMA_g9582.t1</name>
</gene>
<dbReference type="Gene3D" id="3.30.200.20">
    <property type="entry name" value="Phosphorylase Kinase, domain 1"/>
    <property type="match status" value="1"/>
</dbReference>
<evidence type="ECO:0000256" key="7">
    <source>
        <dbReference type="PROSITE-ProRule" id="PRU10141"/>
    </source>
</evidence>
<feature type="compositionally biased region" description="Basic and acidic residues" evidence="8">
    <location>
        <begin position="782"/>
        <end position="792"/>
    </location>
</feature>
<dbReference type="PANTHER" id="PTHR11042:SF136">
    <property type="entry name" value="EIF-2-ALPHA KINASE GCN2"/>
    <property type="match status" value="1"/>
</dbReference>
<feature type="region of interest" description="Disordered" evidence="8">
    <location>
        <begin position="571"/>
        <end position="596"/>
    </location>
</feature>
<dbReference type="InterPro" id="IPR036621">
    <property type="entry name" value="Anticodon-bd_dom_sf"/>
</dbReference>
<feature type="compositionally biased region" description="Acidic residues" evidence="8">
    <location>
        <begin position="346"/>
        <end position="366"/>
    </location>
</feature>
<evidence type="ECO:0000256" key="8">
    <source>
        <dbReference type="SAM" id="MobiDB-lite"/>
    </source>
</evidence>
<dbReference type="SUPFAM" id="SSF55681">
    <property type="entry name" value="Class II aaRS and biotin synthetases"/>
    <property type="match status" value="1"/>
</dbReference>
<feature type="compositionally biased region" description="Acidic residues" evidence="8">
    <location>
        <begin position="437"/>
        <end position="459"/>
    </location>
</feature>
<feature type="region of interest" description="Disordered" evidence="8">
    <location>
        <begin position="63"/>
        <end position="82"/>
    </location>
</feature>
<reference evidence="11 12" key="1">
    <citation type="submission" date="2017-08" db="EMBL/GenBank/DDBJ databases">
        <title>Acidophilic green algal genome provides insights into adaptation to an acidic environment.</title>
        <authorList>
            <person name="Hirooka S."/>
            <person name="Hirose Y."/>
            <person name="Kanesaki Y."/>
            <person name="Higuchi S."/>
            <person name="Fujiwara T."/>
            <person name="Onuma R."/>
            <person name="Era A."/>
            <person name="Ohbayashi R."/>
            <person name="Uzuka A."/>
            <person name="Nozaki H."/>
            <person name="Yoshikawa H."/>
            <person name="Miyagishima S.Y."/>
        </authorList>
    </citation>
    <scope>NUCLEOTIDE SEQUENCE [LARGE SCALE GENOMIC DNA]</scope>
    <source>
        <strain evidence="11 12">NIES-2499</strain>
    </source>
</reference>
<feature type="compositionally biased region" description="Low complexity" evidence="8">
    <location>
        <begin position="689"/>
        <end position="702"/>
    </location>
</feature>
<evidence type="ECO:0000256" key="6">
    <source>
        <dbReference type="ARBA" id="ARBA00037982"/>
    </source>
</evidence>
<dbReference type="Gene3D" id="1.10.510.10">
    <property type="entry name" value="Transferase(Phosphotransferase) domain 1"/>
    <property type="match status" value="1"/>
</dbReference>
<feature type="region of interest" description="Disordered" evidence="8">
    <location>
        <begin position="689"/>
        <end position="736"/>
    </location>
</feature>
<dbReference type="InterPro" id="IPR017441">
    <property type="entry name" value="Protein_kinase_ATP_BS"/>
</dbReference>
<feature type="compositionally biased region" description="Polar residues" evidence="8">
    <location>
        <begin position="1730"/>
        <end position="1740"/>
    </location>
</feature>
<feature type="signal peptide" evidence="9">
    <location>
        <begin position="1"/>
        <end position="26"/>
    </location>
</feature>
<evidence type="ECO:0000256" key="9">
    <source>
        <dbReference type="SAM" id="SignalP"/>
    </source>
</evidence>
<keyword evidence="1" id="KW-0808">Transferase</keyword>
<feature type="binding site" evidence="7">
    <location>
        <position position="638"/>
    </location>
    <ligand>
        <name>ATP</name>
        <dbReference type="ChEBI" id="CHEBI:30616"/>
    </ligand>
</feature>
<dbReference type="GO" id="GO:0007165">
    <property type="term" value="P:signal transduction"/>
    <property type="evidence" value="ECO:0007669"/>
    <property type="project" value="UniProtKB-ARBA"/>
</dbReference>
<feature type="compositionally biased region" description="Basic and acidic residues" evidence="8">
    <location>
        <begin position="571"/>
        <end position="582"/>
    </location>
</feature>
<feature type="chain" id="PRO_5012670896" description="Protein kinase domain-containing protein" evidence="9">
    <location>
        <begin position="27"/>
        <end position="1791"/>
    </location>
</feature>
<dbReference type="PANTHER" id="PTHR11042">
    <property type="entry name" value="EUKARYOTIC TRANSLATION INITIATION FACTOR 2-ALPHA KINASE EIF2-ALPHA KINASE -RELATED"/>
    <property type="match status" value="1"/>
</dbReference>
<dbReference type="InterPro" id="IPR011009">
    <property type="entry name" value="Kinase-like_dom_sf"/>
</dbReference>
<dbReference type="InterPro" id="IPR045864">
    <property type="entry name" value="aa-tRNA-synth_II/BPL/LPL"/>
</dbReference>
<dbReference type="SMART" id="SM00220">
    <property type="entry name" value="S_TKc"/>
    <property type="match status" value="1"/>
</dbReference>
<feature type="compositionally biased region" description="Basic and acidic residues" evidence="8">
    <location>
        <begin position="326"/>
        <end position="336"/>
    </location>
</feature>
<feature type="region of interest" description="Disordered" evidence="8">
    <location>
        <begin position="1656"/>
        <end position="1791"/>
    </location>
</feature>
<name>A0A250XGE6_9CHLO</name>
<dbReference type="GO" id="GO:0006412">
    <property type="term" value="P:translation"/>
    <property type="evidence" value="ECO:0007669"/>
    <property type="project" value="UniProtKB-KW"/>
</dbReference>
<dbReference type="InterPro" id="IPR024435">
    <property type="entry name" value="HisRS-related_dom"/>
</dbReference>
<feature type="compositionally biased region" description="Basic residues" evidence="8">
    <location>
        <begin position="1704"/>
        <end position="1715"/>
    </location>
</feature>
<dbReference type="SUPFAM" id="SSF56112">
    <property type="entry name" value="Protein kinase-like (PK-like)"/>
    <property type="match status" value="1"/>
</dbReference>
<feature type="region of interest" description="Disordered" evidence="8">
    <location>
        <begin position="277"/>
        <end position="459"/>
    </location>
</feature>
<feature type="region of interest" description="Disordered" evidence="8">
    <location>
        <begin position="769"/>
        <end position="797"/>
    </location>
</feature>
<feature type="compositionally biased region" description="Polar residues" evidence="8">
    <location>
        <begin position="714"/>
        <end position="732"/>
    </location>
</feature>
<feature type="region of interest" description="Disordered" evidence="8">
    <location>
        <begin position="184"/>
        <end position="207"/>
    </location>
</feature>
<dbReference type="InterPro" id="IPR000719">
    <property type="entry name" value="Prot_kinase_dom"/>
</dbReference>
<comment type="caution">
    <text evidence="11">The sequence shown here is derived from an EMBL/GenBank/DDBJ whole genome shotgun (WGS) entry which is preliminary data.</text>
</comment>
<dbReference type="Pfam" id="PF00069">
    <property type="entry name" value="Pkinase"/>
    <property type="match status" value="3"/>
</dbReference>
<dbReference type="InterPro" id="IPR008271">
    <property type="entry name" value="Ser/Thr_kinase_AS"/>
</dbReference>
<evidence type="ECO:0000259" key="10">
    <source>
        <dbReference type="PROSITE" id="PS50011"/>
    </source>
</evidence>
<keyword evidence="2 7" id="KW-0547">Nucleotide-binding</keyword>
<keyword evidence="12" id="KW-1185">Reference proteome</keyword>
<sequence>MCVLPVFSSLLVVWCLQVCVFNVVDQAQEFLREHNHKQPDEDSISKQATQSLWHQWQQRVHVDSSNNSASAPPATRVGSEGSQRVMHDTILSHISQKLNASPVLMGGMSDTLAMVAHGDLADNGLEGLDELSSSWDHAGADLFGEEDDLFTLVANMKVIVPSQQQVLQSAMDRGSRLVLSKEMATTGTEDSVQLSQDRPASSLPLISEGSSEDSLFSVMDSQPRVVLPLPSPQQPLLGELSIVHRPATISQASSNSLTREGLAGLPVPLHMKKGAVLSKPGTARGSGPGSIRFQPHSPHQQQAHARDYGASSSSASRVSGTQECLRMIEKEGHIQEDEGSSGSGEYSDDQSITDDSVEDSDEDDVSQVDGLVEATPPGNRSAHVQGNTNKHKKSYQRGRELGVEDNTYPSHGGVETLKFYDVSSSSESDGGGHSGDSDGDHDDDDDDDDDDDTEEEQEEASIMLRQLLRKASDTSLGIRGQMLLGHLLLFITEGAAAAMPSGSSKLLIHHLYRSGLVPVWLYRMMTQNPGSLEAACMALFSQERAMAQASIHNQVLTNFWACLHTSPMNDDAKTRASTDGKQHTSSKSIEATPAEESSAVTSRYKLDFQEVARLGKGGFGVVAAAINRLDGCKYAIKKIRLDSKARSPHSYARIIREVSTLSTLQHPNVVRYFQAWCESANGADLLLESSSGSEEEGQISGSYDWRNHRGSHTPKMSDSQSSVGREPSSGSFSVPPRLTKGEELLSMYCQHHLTSGNYWDKLIKLGEGDESREDTLPVPTDRQPDYEAEESRRSRRDRSTQLLYIQMEFCPRTLQQMLLEAPLAEAEAWQMLRGILSGLSHIHNQGVIHRDLKPANIFFSSTGEVKLGDFGLAKFHSQDTVPVSSSTNANLLAGLSRPTDQKEHIAVPSVADVIVAHHSMPQGSENTGVCGTSFYISPEIAHGWASYDAKVDLFSLGVIVFELWHPFSTAMERVVILNSLRESGNLPEQWQRKNPKVAHLIRWLMSANPADRPTAREVLRSDVLPPLVEDEQLKDLLRSLPDNSDAYEQVVDAIFGTVANRQATRAVAAAVGVGNGGFMVPGLPGGETVVIEGGGPGLTLYEQAGSPASIQVHLQDTVLKCLRRVFDNHCAVPMTSQPIGVAHPNHLNSNAVRMLLPSGSLLTMRYELRQPFAAWLTQQAASTSSSPASPSVAPGPVLNGSSWDAMRRYEVALVARKGKGRGLPATFLQADLDIVTPSSLAPIERLLSEAEAVACITQVLDGMPELGQYEIRINHRQLLELLLGSLGFPKDAVAPALQLLSTAASTTCQLRYLNPQVYNHGWTTHSEWLVVTYYLFMIQGSSASSSNSHYPLLANEGQLTGRARLWPAIRAGLEGLGLSQESINRCKQGILSLPGEAFSSIDRLRSHMREVLKSSNSLQASAFAALDELQIFARHLSSWGCGPVLVDPLLVRPETDYYKSCMFQVHLLGPSGDTAMVAVGGRYDALLRSMWTPAAYASGMPPGAVGATVNVERLTRLLGQSLSSRQQQQQAEGGLSSQQVLIRQSQAEVLILSRGGDGLLDARMQVLALCWAGGIKAELVPRSSPSLSEQYEYAHARNIRWMVILDESRWETSRAVKIKGLDRKTEVIVALPDVPKYLHTVLTGMPVPPRLHHILSLGSPGGVSGSGRESTPMGGSGGPLQTSQPGAGGTLEDIAGTGSTAPQYHHHHYHHKGQRHASEGEKEGGKQAAMFQTTGRSSSRVGAAPGGDQNEALIAPSQEVRGARGARGRDVREEVRGKGGLSHVEKRMLTR</sequence>
<dbReference type="FunFam" id="3.40.50.800:FF:000012">
    <property type="entry name" value="Histidine--tRNA ligase, cytoplasmic"/>
    <property type="match status" value="1"/>
</dbReference>
<feature type="compositionally biased region" description="Polar residues" evidence="8">
    <location>
        <begin position="184"/>
        <end position="199"/>
    </location>
</feature>
<keyword evidence="4 7" id="KW-0067">ATP-binding</keyword>
<evidence type="ECO:0000256" key="2">
    <source>
        <dbReference type="ARBA" id="ARBA00022741"/>
    </source>
</evidence>
<feature type="compositionally biased region" description="Basic and acidic residues" evidence="8">
    <location>
        <begin position="1716"/>
        <end position="1725"/>
    </location>
</feature>
<dbReference type="Gene3D" id="3.30.930.10">
    <property type="entry name" value="Bira Bifunctional Protein, Domain 2"/>
    <property type="match status" value="1"/>
</dbReference>
<evidence type="ECO:0000256" key="5">
    <source>
        <dbReference type="ARBA" id="ARBA00022917"/>
    </source>
</evidence>
<evidence type="ECO:0000256" key="4">
    <source>
        <dbReference type="ARBA" id="ARBA00022840"/>
    </source>
</evidence>
<feature type="domain" description="Protein kinase" evidence="10">
    <location>
        <begin position="608"/>
        <end position="1024"/>
    </location>
</feature>
<dbReference type="EMBL" id="BEGY01000076">
    <property type="protein sequence ID" value="GAX82154.1"/>
    <property type="molecule type" value="Genomic_DNA"/>
</dbReference>
<comment type="similarity">
    <text evidence="6">Belongs to the protein kinase superfamily. Ser/Thr protein kinase family. GCN2 subfamily.</text>
</comment>
<evidence type="ECO:0000256" key="1">
    <source>
        <dbReference type="ARBA" id="ARBA00022679"/>
    </source>
</evidence>
<keyword evidence="5" id="KW-0648">Protein biosynthesis</keyword>
<feature type="compositionally biased region" description="Low complexity" evidence="8">
    <location>
        <begin position="64"/>
        <end position="74"/>
    </location>
</feature>
<dbReference type="PROSITE" id="PS50011">
    <property type="entry name" value="PROTEIN_KINASE_DOM"/>
    <property type="match status" value="1"/>
</dbReference>
<evidence type="ECO:0000313" key="12">
    <source>
        <dbReference type="Proteomes" id="UP000232323"/>
    </source>
</evidence>
<evidence type="ECO:0000256" key="3">
    <source>
        <dbReference type="ARBA" id="ARBA00022777"/>
    </source>
</evidence>
<feature type="compositionally biased region" description="Low complexity" evidence="8">
    <location>
        <begin position="294"/>
        <end position="303"/>
    </location>
</feature>
<dbReference type="STRING" id="1157962.A0A250XGE6"/>
<dbReference type="GO" id="GO:0005634">
    <property type="term" value="C:nucleus"/>
    <property type="evidence" value="ECO:0007669"/>
    <property type="project" value="TreeGrafter"/>
</dbReference>
<dbReference type="GO" id="GO:0005524">
    <property type="term" value="F:ATP binding"/>
    <property type="evidence" value="ECO:0007669"/>
    <property type="project" value="UniProtKB-UniRule"/>
</dbReference>
<keyword evidence="3" id="KW-0418">Kinase</keyword>
<dbReference type="InterPro" id="IPR050339">
    <property type="entry name" value="CC_SR_Kinase"/>
</dbReference>
<feature type="compositionally biased region" description="Basic and acidic residues" evidence="8">
    <location>
        <begin position="1767"/>
        <end position="1791"/>
    </location>
</feature>
<organism evidence="11 12">
    <name type="scientific">Chlamydomonas eustigma</name>
    <dbReference type="NCBI Taxonomy" id="1157962"/>
    <lineage>
        <taxon>Eukaryota</taxon>
        <taxon>Viridiplantae</taxon>
        <taxon>Chlorophyta</taxon>
        <taxon>core chlorophytes</taxon>
        <taxon>Chlorophyceae</taxon>
        <taxon>CS clade</taxon>
        <taxon>Chlamydomonadales</taxon>
        <taxon>Chlamydomonadaceae</taxon>
        <taxon>Chlamydomonas</taxon>
    </lineage>
</organism>
<dbReference type="GO" id="GO:0004694">
    <property type="term" value="F:eukaryotic translation initiation factor 2alpha kinase activity"/>
    <property type="evidence" value="ECO:0007669"/>
    <property type="project" value="UniProtKB-ARBA"/>
</dbReference>
<dbReference type="OrthoDB" id="341578at2759"/>
<dbReference type="PROSITE" id="PS00108">
    <property type="entry name" value="PROTEIN_KINASE_ST"/>
    <property type="match status" value="1"/>
</dbReference>
<dbReference type="Proteomes" id="UP000232323">
    <property type="component" value="Unassembled WGS sequence"/>
</dbReference>
<proteinExistence type="inferred from homology"/>
<keyword evidence="9" id="KW-0732">Signal</keyword>
<dbReference type="PROSITE" id="PS00107">
    <property type="entry name" value="PROTEIN_KINASE_ATP"/>
    <property type="match status" value="1"/>
</dbReference>
<dbReference type="Gene3D" id="3.40.50.800">
    <property type="entry name" value="Anticodon-binding domain"/>
    <property type="match status" value="1"/>
</dbReference>
<protein>
    <recommendedName>
        <fullName evidence="10">Protein kinase domain-containing protein</fullName>
    </recommendedName>
</protein>